<feature type="compositionally biased region" description="Basic residues" evidence="8">
    <location>
        <begin position="125"/>
        <end position="153"/>
    </location>
</feature>
<dbReference type="EMBL" id="OU963871">
    <property type="protein sequence ID" value="CAH0383662.1"/>
    <property type="molecule type" value="Genomic_DNA"/>
</dbReference>
<comment type="function">
    <text evidence="1">Histones H1 are necessary for the condensation of nucleosome chains into higher-order structures.</text>
</comment>
<dbReference type="Proteomes" id="UP001152759">
    <property type="component" value="Chromosome 10"/>
</dbReference>
<evidence type="ECO:0000256" key="7">
    <source>
        <dbReference type="RuleBase" id="RU003894"/>
    </source>
</evidence>
<feature type="compositionally biased region" description="Low complexity" evidence="8">
    <location>
        <begin position="1"/>
        <end position="12"/>
    </location>
</feature>
<dbReference type="PRINTS" id="PR00624">
    <property type="entry name" value="HISTONEH5"/>
</dbReference>
<dbReference type="GO" id="GO:0030261">
    <property type="term" value="P:chromosome condensation"/>
    <property type="evidence" value="ECO:0007669"/>
    <property type="project" value="TreeGrafter"/>
</dbReference>
<name>A0A9P0F0W3_BEMTA</name>
<evidence type="ECO:0000256" key="6">
    <source>
        <dbReference type="ARBA" id="ARBA00023242"/>
    </source>
</evidence>
<dbReference type="Gene3D" id="1.10.10.10">
    <property type="entry name" value="Winged helix-like DNA-binding domain superfamily/Winged helix DNA-binding domain"/>
    <property type="match status" value="1"/>
</dbReference>
<gene>
    <name evidence="10" type="ORF">BEMITA_LOCUS3097</name>
</gene>
<evidence type="ECO:0000256" key="3">
    <source>
        <dbReference type="ARBA" id="ARBA00004286"/>
    </source>
</evidence>
<feature type="region of interest" description="Disordered" evidence="8">
    <location>
        <begin position="106"/>
        <end position="179"/>
    </location>
</feature>
<keyword evidence="4 7" id="KW-0158">Chromosome</keyword>
<dbReference type="AlphaFoldDB" id="A0A9P0F0W3"/>
<dbReference type="PANTHER" id="PTHR11467">
    <property type="entry name" value="HISTONE H1"/>
    <property type="match status" value="1"/>
</dbReference>
<reference evidence="10" key="1">
    <citation type="submission" date="2021-12" db="EMBL/GenBank/DDBJ databases">
        <authorList>
            <person name="King R."/>
        </authorList>
    </citation>
    <scope>NUCLEOTIDE SEQUENCE</scope>
</reference>
<comment type="similarity">
    <text evidence="7">Belongs to the histone H1/H5 family.</text>
</comment>
<dbReference type="Pfam" id="PF00538">
    <property type="entry name" value="Linker_histone"/>
    <property type="match status" value="1"/>
</dbReference>
<dbReference type="CDD" id="cd00073">
    <property type="entry name" value="H15"/>
    <property type="match status" value="1"/>
</dbReference>
<keyword evidence="5 7" id="KW-0238">DNA-binding</keyword>
<accession>A0A9P0F0W3</accession>
<evidence type="ECO:0000259" key="9">
    <source>
        <dbReference type="PROSITE" id="PS51504"/>
    </source>
</evidence>
<dbReference type="GO" id="GO:0006334">
    <property type="term" value="P:nucleosome assembly"/>
    <property type="evidence" value="ECO:0007669"/>
    <property type="project" value="InterPro"/>
</dbReference>
<dbReference type="InterPro" id="IPR036390">
    <property type="entry name" value="WH_DNA-bd_sf"/>
</dbReference>
<evidence type="ECO:0000313" key="11">
    <source>
        <dbReference type="Proteomes" id="UP001152759"/>
    </source>
</evidence>
<dbReference type="PANTHER" id="PTHR11467:SF20">
    <property type="entry name" value="H15 DOMAIN-CONTAINING PROTEIN-RELATED"/>
    <property type="match status" value="1"/>
</dbReference>
<evidence type="ECO:0000256" key="5">
    <source>
        <dbReference type="ARBA" id="ARBA00023125"/>
    </source>
</evidence>
<organism evidence="10 11">
    <name type="scientific">Bemisia tabaci</name>
    <name type="common">Sweetpotato whitefly</name>
    <name type="synonym">Aleurodes tabaci</name>
    <dbReference type="NCBI Taxonomy" id="7038"/>
    <lineage>
        <taxon>Eukaryota</taxon>
        <taxon>Metazoa</taxon>
        <taxon>Ecdysozoa</taxon>
        <taxon>Arthropoda</taxon>
        <taxon>Hexapoda</taxon>
        <taxon>Insecta</taxon>
        <taxon>Pterygota</taxon>
        <taxon>Neoptera</taxon>
        <taxon>Paraneoptera</taxon>
        <taxon>Hemiptera</taxon>
        <taxon>Sternorrhyncha</taxon>
        <taxon>Aleyrodoidea</taxon>
        <taxon>Aleyrodidae</taxon>
        <taxon>Aleyrodinae</taxon>
        <taxon>Bemisia</taxon>
    </lineage>
</organism>
<dbReference type="InterPro" id="IPR005819">
    <property type="entry name" value="H1/H5"/>
</dbReference>
<dbReference type="SUPFAM" id="SSF46785">
    <property type="entry name" value="Winged helix' DNA-binding domain"/>
    <property type="match status" value="1"/>
</dbReference>
<dbReference type="InterPro" id="IPR036388">
    <property type="entry name" value="WH-like_DNA-bd_sf"/>
</dbReference>
<evidence type="ECO:0000256" key="4">
    <source>
        <dbReference type="ARBA" id="ARBA00022454"/>
    </source>
</evidence>
<dbReference type="InterPro" id="IPR005818">
    <property type="entry name" value="Histone_H1/H5_H15"/>
</dbReference>
<evidence type="ECO:0000256" key="8">
    <source>
        <dbReference type="SAM" id="MobiDB-lite"/>
    </source>
</evidence>
<feature type="domain" description="H15" evidence="9">
    <location>
        <begin position="29"/>
        <end position="104"/>
    </location>
</feature>
<feature type="region of interest" description="Disordered" evidence="8">
    <location>
        <begin position="1"/>
        <end position="30"/>
    </location>
</feature>
<evidence type="ECO:0000256" key="1">
    <source>
        <dbReference type="ARBA" id="ARBA00002809"/>
    </source>
</evidence>
<evidence type="ECO:0000313" key="10">
    <source>
        <dbReference type="EMBL" id="CAH0383662.1"/>
    </source>
</evidence>
<keyword evidence="6 7" id="KW-0539">Nucleus</keyword>
<dbReference type="GO" id="GO:0005634">
    <property type="term" value="C:nucleus"/>
    <property type="evidence" value="ECO:0007669"/>
    <property type="project" value="UniProtKB-SubCell"/>
</dbReference>
<dbReference type="GO" id="GO:0000786">
    <property type="term" value="C:nucleosome"/>
    <property type="evidence" value="ECO:0007669"/>
    <property type="project" value="InterPro"/>
</dbReference>
<dbReference type="KEGG" id="btab:109033228"/>
<evidence type="ECO:0000256" key="2">
    <source>
        <dbReference type="ARBA" id="ARBA00004123"/>
    </source>
</evidence>
<dbReference type="GO" id="GO:0045910">
    <property type="term" value="P:negative regulation of DNA recombination"/>
    <property type="evidence" value="ECO:0007669"/>
    <property type="project" value="TreeGrafter"/>
</dbReference>
<keyword evidence="11" id="KW-1185">Reference proteome</keyword>
<dbReference type="PROSITE" id="PS51504">
    <property type="entry name" value="H15"/>
    <property type="match status" value="1"/>
</dbReference>
<dbReference type="GO" id="GO:0030527">
    <property type="term" value="F:structural constituent of chromatin"/>
    <property type="evidence" value="ECO:0007669"/>
    <property type="project" value="InterPro"/>
</dbReference>
<protein>
    <recommendedName>
        <fullName evidence="9">H15 domain-containing protein</fullName>
    </recommendedName>
</protein>
<sequence length="179" mass="18595">MSPATSSPAAKKSSPDKVKAKKVSAPTRSHPTTAAMVHEALSTLKDRKGTSLAAIKKYIAGTHHVDATGRSSHFIGKALKAALEAQTVTLVSGTGLNGRFKLAVKEKEKKPKAAPKAKAAVASKQAKKSPKPKKPATKKSVKPSKAPKAKKTTKPPTKPKAPKSKSAAATPKKAGRKAK</sequence>
<dbReference type="SMART" id="SM00526">
    <property type="entry name" value="H15"/>
    <property type="match status" value="1"/>
</dbReference>
<dbReference type="GO" id="GO:0003690">
    <property type="term" value="F:double-stranded DNA binding"/>
    <property type="evidence" value="ECO:0007669"/>
    <property type="project" value="TreeGrafter"/>
</dbReference>
<proteinExistence type="inferred from homology"/>
<dbReference type="GO" id="GO:0031492">
    <property type="term" value="F:nucleosomal DNA binding"/>
    <property type="evidence" value="ECO:0007669"/>
    <property type="project" value="TreeGrafter"/>
</dbReference>
<comment type="subcellular location">
    <subcellularLocation>
        <location evidence="3">Chromosome</location>
    </subcellularLocation>
    <subcellularLocation>
        <location evidence="2 7">Nucleus</location>
    </subcellularLocation>
</comment>